<dbReference type="EMBL" id="AP017624">
    <property type="protein sequence ID" value="BAV43466.1"/>
    <property type="molecule type" value="Genomic_DNA"/>
</dbReference>
<evidence type="ECO:0000313" key="1">
    <source>
        <dbReference type="EMBL" id="BAV43466.1"/>
    </source>
</evidence>
<evidence type="ECO:0008006" key="3">
    <source>
        <dbReference type="Google" id="ProtNLM"/>
    </source>
</evidence>
<sequence length="97" mass="9971">MQPGQLRVEVPQLEATAGEWSQRSATLAALTPPSPGQPFQPTTAAVSSAHTAVGLAAAALTTRTQETIVAVESGATRYATNETTSPAEMAAVQPRLV</sequence>
<dbReference type="Proteomes" id="UP000218067">
    <property type="component" value="Chromosome"/>
</dbReference>
<reference evidence="1 2" key="1">
    <citation type="submission" date="2016-08" db="EMBL/GenBank/DDBJ databases">
        <title>Complete genome sequence of Mycobacterium shinshuense, a subspecies of M. ulcerans.</title>
        <authorList>
            <person name="Yoshida M."/>
            <person name="Ogura Y."/>
            <person name="Hayashi T."/>
            <person name="Hoshino Y."/>
        </authorList>
    </citation>
    <scope>NUCLEOTIDE SEQUENCE [LARGE SCALE GENOMIC DNA]</scope>
    <source>
        <strain evidence="2">ATCC 33728</strain>
    </source>
</reference>
<protein>
    <recommendedName>
        <fullName evidence="3">PE family protein</fullName>
    </recommendedName>
</protein>
<dbReference type="GeneID" id="93439850"/>
<evidence type="ECO:0000313" key="2">
    <source>
        <dbReference type="Proteomes" id="UP000218067"/>
    </source>
</evidence>
<name>A0A1B4Y8T8_MYCUL</name>
<organism evidence="1 2">
    <name type="scientific">Mycobacterium ulcerans subsp. shinshuense</name>
    <dbReference type="NCBI Taxonomy" id="1124626"/>
    <lineage>
        <taxon>Bacteria</taxon>
        <taxon>Bacillati</taxon>
        <taxon>Actinomycetota</taxon>
        <taxon>Actinomycetes</taxon>
        <taxon>Mycobacteriales</taxon>
        <taxon>Mycobacteriaceae</taxon>
        <taxon>Mycobacterium</taxon>
        <taxon>Mycobacterium ulcerans group</taxon>
    </lineage>
</organism>
<dbReference type="AlphaFoldDB" id="A0A1B4Y8T8"/>
<dbReference type="RefSeq" id="WP_083866393.1">
    <property type="nucleotide sequence ID" value="NZ_AP017624.1"/>
</dbReference>
<gene>
    <name evidence="1" type="ORF">SHTP_4571</name>
</gene>
<proteinExistence type="predicted"/>
<accession>A0A1B4Y8T8</accession>